<dbReference type="PANTHER" id="PTHR35146:SF1">
    <property type="entry name" value="UPF0178 PROTEIN YAII"/>
    <property type="match status" value="1"/>
</dbReference>
<evidence type="ECO:0000313" key="3">
    <source>
        <dbReference type="EMBL" id="QSZ41348.1"/>
    </source>
</evidence>
<dbReference type="HAMAP" id="MF_00489">
    <property type="entry name" value="UPF0178"/>
    <property type="match status" value="1"/>
</dbReference>
<protein>
    <recommendedName>
        <fullName evidence="2">UPF0178 protein GJV85_04245</fullName>
    </recommendedName>
</protein>
<dbReference type="CDD" id="cd18720">
    <property type="entry name" value="PIN_YqxD-like"/>
    <property type="match status" value="1"/>
</dbReference>
<name>A0A975GCI7_9BACT</name>
<evidence type="ECO:0000256" key="1">
    <source>
        <dbReference type="ARBA" id="ARBA00008522"/>
    </source>
</evidence>
<accession>A0A975GCI7</accession>
<sequence length="150" mass="16916">MLSIYVDGDAFPNPLKPILFRSIERLGIKTVVVANKKIDIGKSKNITYMIVDAGADEADHKIVEMVQEGDLVITADIPLADRVISKNAHAIDHRGELYSVDNIKQYLAMRNLMDKIRESGEITKGPKPFSTKDAHEFANQIHRFLTKHFK</sequence>
<evidence type="ECO:0000256" key="2">
    <source>
        <dbReference type="HAMAP-Rule" id="MF_00489"/>
    </source>
</evidence>
<reference evidence="3" key="2">
    <citation type="submission" date="2021-04" db="EMBL/GenBank/DDBJ databases">
        <title>Isolation and characterization of a novel species of the genus Sulfurimonas.</title>
        <authorList>
            <person name="Fukui M."/>
        </authorList>
    </citation>
    <scope>NUCLEOTIDE SEQUENCE</scope>
    <source>
        <strain evidence="3">H1576</strain>
    </source>
</reference>
<keyword evidence="4" id="KW-1185">Reference proteome</keyword>
<dbReference type="Proteomes" id="UP000671852">
    <property type="component" value="Chromosome"/>
</dbReference>
<dbReference type="EMBL" id="CP046072">
    <property type="protein sequence ID" value="QSZ41348.1"/>
    <property type="molecule type" value="Genomic_DNA"/>
</dbReference>
<dbReference type="NCBIfam" id="NF001095">
    <property type="entry name" value="PRK00124.1"/>
    <property type="match status" value="1"/>
</dbReference>
<organism evidence="3 4">
    <name type="scientific">Sulfurimonas aquatica</name>
    <dbReference type="NCBI Taxonomy" id="2672570"/>
    <lineage>
        <taxon>Bacteria</taxon>
        <taxon>Pseudomonadati</taxon>
        <taxon>Campylobacterota</taxon>
        <taxon>Epsilonproteobacteria</taxon>
        <taxon>Campylobacterales</taxon>
        <taxon>Sulfurimonadaceae</taxon>
        <taxon>Sulfurimonas</taxon>
    </lineage>
</organism>
<dbReference type="InterPro" id="IPR003791">
    <property type="entry name" value="UPF0178"/>
</dbReference>
<dbReference type="KEGG" id="saqt:GJV85_04245"/>
<comment type="similarity">
    <text evidence="1 2">Belongs to the UPF0178 family.</text>
</comment>
<evidence type="ECO:0000313" key="4">
    <source>
        <dbReference type="Proteomes" id="UP000671852"/>
    </source>
</evidence>
<proteinExistence type="inferred from homology"/>
<reference evidence="3" key="1">
    <citation type="submission" date="2019-11" db="EMBL/GenBank/DDBJ databases">
        <authorList>
            <person name="Kojima H."/>
        </authorList>
    </citation>
    <scope>NUCLEOTIDE SEQUENCE</scope>
    <source>
        <strain evidence="3">H1576</strain>
    </source>
</reference>
<dbReference type="PANTHER" id="PTHR35146">
    <property type="entry name" value="UPF0178 PROTEIN YAII"/>
    <property type="match status" value="1"/>
</dbReference>
<gene>
    <name evidence="3" type="ORF">GJV85_04245</name>
</gene>
<dbReference type="RefSeq" id="WP_207562626.1">
    <property type="nucleotide sequence ID" value="NZ_CP046072.1"/>
</dbReference>
<dbReference type="AlphaFoldDB" id="A0A975GCI7"/>
<dbReference type="Pfam" id="PF02639">
    <property type="entry name" value="DUF188"/>
    <property type="match status" value="1"/>
</dbReference>